<evidence type="ECO:0000313" key="3">
    <source>
        <dbReference type="Proteomes" id="UP001305606"/>
    </source>
</evidence>
<dbReference type="EMBL" id="CP117522">
    <property type="protein sequence ID" value="WNE95287.1"/>
    <property type="molecule type" value="Genomic_DNA"/>
</dbReference>
<reference evidence="2 3" key="1">
    <citation type="submission" date="2023-02" db="EMBL/GenBank/DDBJ databases">
        <title>Streptomyces sp. SCA4-21 with antifungal activity against Fusarium oxysporum f. sp. cubense, Streptomyces sp. SCA2-17 with antifungal activity against Fusarium oxysporum f. sp. cubense.</title>
        <authorList>
            <person name="Qi D."/>
        </authorList>
    </citation>
    <scope>NUCLEOTIDE SEQUENCE [LARGE SCALE GENOMIC DNA]</scope>
    <source>
        <strain evidence="2 3">SCA4-21</strain>
    </source>
</reference>
<dbReference type="InterPro" id="IPR023393">
    <property type="entry name" value="START-like_dom_sf"/>
</dbReference>
<evidence type="ECO:0000256" key="1">
    <source>
        <dbReference type="SAM" id="MobiDB-lite"/>
    </source>
</evidence>
<dbReference type="CDD" id="cd07821">
    <property type="entry name" value="PYR_PYL_RCAR_like"/>
    <property type="match status" value="1"/>
</dbReference>
<dbReference type="SUPFAM" id="SSF55961">
    <property type="entry name" value="Bet v1-like"/>
    <property type="match status" value="1"/>
</dbReference>
<dbReference type="Proteomes" id="UP001305606">
    <property type="component" value="Chromosome"/>
</dbReference>
<feature type="region of interest" description="Disordered" evidence="1">
    <location>
        <begin position="150"/>
        <end position="175"/>
    </location>
</feature>
<dbReference type="PANTHER" id="PTHR39332:SF7">
    <property type="entry name" value="SRPBCC FAMILY PROTEIN"/>
    <property type="match status" value="1"/>
</dbReference>
<dbReference type="PANTHER" id="PTHR39332">
    <property type="entry name" value="BLL4707 PROTEIN"/>
    <property type="match status" value="1"/>
</dbReference>
<dbReference type="InterPro" id="IPR019587">
    <property type="entry name" value="Polyketide_cyclase/dehydratase"/>
</dbReference>
<sequence length="175" mass="18236">MPQTFASAGIPADADTVWRTLRDFGGLATWQPAVARGVLRPDDAPDRIGGVRTLLMADGGTVVETLVALDDGERSLTYDIVSSPYPVRDYRATMRVLPLTATGEAFVGWSAVFDCAPSDADGLAESFRDVIFAAGLRALAEHLSPGRTADESVTASSAGPGVLGRAATGPGRSRS</sequence>
<dbReference type="Pfam" id="PF10604">
    <property type="entry name" value="Polyketide_cyc2"/>
    <property type="match status" value="1"/>
</dbReference>
<organism evidence="2 3">
    <name type="scientific">Streptomyces luomodiensis</name>
    <dbReference type="NCBI Taxonomy" id="3026192"/>
    <lineage>
        <taxon>Bacteria</taxon>
        <taxon>Bacillati</taxon>
        <taxon>Actinomycetota</taxon>
        <taxon>Actinomycetes</taxon>
        <taxon>Kitasatosporales</taxon>
        <taxon>Streptomycetaceae</taxon>
        <taxon>Streptomyces</taxon>
    </lineage>
</organism>
<protein>
    <submittedName>
        <fullName evidence="2">SRPBCC family protein</fullName>
    </submittedName>
</protein>
<dbReference type="Gene3D" id="3.30.530.20">
    <property type="match status" value="1"/>
</dbReference>
<gene>
    <name evidence="2" type="ORF">PS467_07950</name>
</gene>
<evidence type="ECO:0000313" key="2">
    <source>
        <dbReference type="EMBL" id="WNE95287.1"/>
    </source>
</evidence>
<name>A0ABY9UTI3_9ACTN</name>
<keyword evidence="3" id="KW-1185">Reference proteome</keyword>
<dbReference type="RefSeq" id="WP_311034638.1">
    <property type="nucleotide sequence ID" value="NZ_CP117522.1"/>
</dbReference>
<proteinExistence type="predicted"/>
<accession>A0ABY9UTI3</accession>